<dbReference type="EMBL" id="JBEDUW010000003">
    <property type="protein sequence ID" value="KAK9938985.1"/>
    <property type="molecule type" value="Genomic_DNA"/>
</dbReference>
<accession>A0AAW1XST5</accession>
<dbReference type="Proteomes" id="UP001457282">
    <property type="component" value="Unassembled WGS sequence"/>
</dbReference>
<evidence type="ECO:0000313" key="1">
    <source>
        <dbReference type="EMBL" id="KAK9938985.1"/>
    </source>
</evidence>
<comment type="caution">
    <text evidence="1">The sequence shown here is derived from an EMBL/GenBank/DDBJ whole genome shotgun (WGS) entry which is preliminary data.</text>
</comment>
<proteinExistence type="predicted"/>
<gene>
    <name evidence="1" type="ORF">M0R45_015695</name>
</gene>
<name>A0AAW1XST5_RUBAR</name>
<keyword evidence="2" id="KW-1185">Reference proteome</keyword>
<organism evidence="1 2">
    <name type="scientific">Rubus argutus</name>
    <name type="common">Southern blackberry</name>
    <dbReference type="NCBI Taxonomy" id="59490"/>
    <lineage>
        <taxon>Eukaryota</taxon>
        <taxon>Viridiplantae</taxon>
        <taxon>Streptophyta</taxon>
        <taxon>Embryophyta</taxon>
        <taxon>Tracheophyta</taxon>
        <taxon>Spermatophyta</taxon>
        <taxon>Magnoliopsida</taxon>
        <taxon>eudicotyledons</taxon>
        <taxon>Gunneridae</taxon>
        <taxon>Pentapetalae</taxon>
        <taxon>rosids</taxon>
        <taxon>fabids</taxon>
        <taxon>Rosales</taxon>
        <taxon>Rosaceae</taxon>
        <taxon>Rosoideae</taxon>
        <taxon>Rosoideae incertae sedis</taxon>
        <taxon>Rubus</taxon>
    </lineage>
</organism>
<dbReference type="AlphaFoldDB" id="A0AAW1XST5"/>
<evidence type="ECO:0000313" key="2">
    <source>
        <dbReference type="Proteomes" id="UP001457282"/>
    </source>
</evidence>
<protein>
    <submittedName>
        <fullName evidence="1">Uncharacterized protein</fullName>
    </submittedName>
</protein>
<sequence>MRVGLTADDLSTVMIGLIEMVAQMNGLGVVVVSTASRQAVAVMGVAERTGVRLVATFERGWSREEALQLQIGDGHRSGGELEWC</sequence>
<reference evidence="1 2" key="1">
    <citation type="journal article" date="2023" name="G3 (Bethesda)">
        <title>A chromosome-length genome assembly and annotation of blackberry (Rubus argutus, cv. 'Hillquist').</title>
        <authorList>
            <person name="Bruna T."/>
            <person name="Aryal R."/>
            <person name="Dudchenko O."/>
            <person name="Sargent D.J."/>
            <person name="Mead D."/>
            <person name="Buti M."/>
            <person name="Cavallini A."/>
            <person name="Hytonen T."/>
            <person name="Andres J."/>
            <person name="Pham M."/>
            <person name="Weisz D."/>
            <person name="Mascagni F."/>
            <person name="Usai G."/>
            <person name="Natali L."/>
            <person name="Bassil N."/>
            <person name="Fernandez G.E."/>
            <person name="Lomsadze A."/>
            <person name="Armour M."/>
            <person name="Olukolu B."/>
            <person name="Poorten T."/>
            <person name="Britton C."/>
            <person name="Davik J."/>
            <person name="Ashrafi H."/>
            <person name="Aiden E.L."/>
            <person name="Borodovsky M."/>
            <person name="Worthington M."/>
        </authorList>
    </citation>
    <scope>NUCLEOTIDE SEQUENCE [LARGE SCALE GENOMIC DNA]</scope>
    <source>
        <strain evidence="1">PI 553951</strain>
    </source>
</reference>